<dbReference type="Proteomes" id="UP001500021">
    <property type="component" value="Unassembled WGS sequence"/>
</dbReference>
<sequence length="255" mass="26107">MNKFKKIIAASAIMLASASASASVINVGGVTWDPDYNNGAPNPFNTADFLGKGEFFQSFQDSLGNYVSNALAVNGDILSGFGEFNLFNGASSQGAGDFCVGCSLTLEFGGFTLAGIGPNPLKNGVVGPLFTGGWAKVFVDTNGVSNGQLNTYNDGVEWLTLSAMPQFGNSTMTLDGSVAGGGSAEIFWNVTGGIAAGNFDTNGAFQGSDIHYTASAQGNDGTFEANGNTIPEPTTLAMFGLALLGLAGTARRKSK</sequence>
<dbReference type="RefSeq" id="WP_343819004.1">
    <property type="nucleotide sequence ID" value="NZ_BAAAFA010000015.1"/>
</dbReference>
<dbReference type="InterPro" id="IPR013424">
    <property type="entry name" value="Ice-binding_C"/>
</dbReference>
<evidence type="ECO:0000313" key="3">
    <source>
        <dbReference type="EMBL" id="GAA0823779.1"/>
    </source>
</evidence>
<dbReference type="Pfam" id="PF07589">
    <property type="entry name" value="PEP-CTERM"/>
    <property type="match status" value="1"/>
</dbReference>
<organism evidence="3 4">
    <name type="scientific">Colwellia asteriadis</name>
    <dbReference type="NCBI Taxonomy" id="517723"/>
    <lineage>
        <taxon>Bacteria</taxon>
        <taxon>Pseudomonadati</taxon>
        <taxon>Pseudomonadota</taxon>
        <taxon>Gammaproteobacteria</taxon>
        <taxon>Alteromonadales</taxon>
        <taxon>Colwelliaceae</taxon>
        <taxon>Colwellia</taxon>
    </lineage>
</organism>
<evidence type="ECO:0000256" key="1">
    <source>
        <dbReference type="SAM" id="SignalP"/>
    </source>
</evidence>
<accession>A0ABP3WM66</accession>
<gene>
    <name evidence="3" type="ORF">GCM10009111_33940</name>
</gene>
<name>A0ABP3WM66_9GAMM</name>
<evidence type="ECO:0000313" key="4">
    <source>
        <dbReference type="Proteomes" id="UP001500021"/>
    </source>
</evidence>
<feature type="signal peptide" evidence="1">
    <location>
        <begin position="1"/>
        <end position="22"/>
    </location>
</feature>
<evidence type="ECO:0000259" key="2">
    <source>
        <dbReference type="Pfam" id="PF07589"/>
    </source>
</evidence>
<reference evidence="4" key="1">
    <citation type="journal article" date="2019" name="Int. J. Syst. Evol. Microbiol.">
        <title>The Global Catalogue of Microorganisms (GCM) 10K type strain sequencing project: providing services to taxonomists for standard genome sequencing and annotation.</title>
        <authorList>
            <consortium name="The Broad Institute Genomics Platform"/>
            <consortium name="The Broad Institute Genome Sequencing Center for Infectious Disease"/>
            <person name="Wu L."/>
            <person name="Ma J."/>
        </authorList>
    </citation>
    <scope>NUCLEOTIDE SEQUENCE [LARGE SCALE GENOMIC DNA]</scope>
    <source>
        <strain evidence="4">JCM 15608</strain>
    </source>
</reference>
<dbReference type="EMBL" id="BAAAFA010000015">
    <property type="protein sequence ID" value="GAA0823779.1"/>
    <property type="molecule type" value="Genomic_DNA"/>
</dbReference>
<protein>
    <recommendedName>
        <fullName evidence="2">Ice-binding protein C-terminal domain-containing protein</fullName>
    </recommendedName>
</protein>
<proteinExistence type="predicted"/>
<feature type="domain" description="Ice-binding protein C-terminal" evidence="2">
    <location>
        <begin position="229"/>
        <end position="252"/>
    </location>
</feature>
<keyword evidence="1" id="KW-0732">Signal</keyword>
<feature type="chain" id="PRO_5046499062" description="Ice-binding protein C-terminal domain-containing protein" evidence="1">
    <location>
        <begin position="23"/>
        <end position="255"/>
    </location>
</feature>
<dbReference type="NCBIfam" id="TIGR02595">
    <property type="entry name" value="PEP_CTERM"/>
    <property type="match status" value="1"/>
</dbReference>
<comment type="caution">
    <text evidence="3">The sequence shown here is derived from an EMBL/GenBank/DDBJ whole genome shotgun (WGS) entry which is preliminary data.</text>
</comment>
<keyword evidence="4" id="KW-1185">Reference proteome</keyword>